<evidence type="ECO:0000256" key="1">
    <source>
        <dbReference type="ARBA" id="ARBA00004141"/>
    </source>
</evidence>
<dbReference type="EMBL" id="JAFEUM010000003">
    <property type="protein sequence ID" value="MBM7036493.1"/>
    <property type="molecule type" value="Genomic_DNA"/>
</dbReference>
<evidence type="ECO:0000259" key="6">
    <source>
        <dbReference type="Pfam" id="PF01957"/>
    </source>
</evidence>
<dbReference type="PANTHER" id="PTHR33507:SF3">
    <property type="entry name" value="INNER MEMBRANE PROTEIN YBBJ"/>
    <property type="match status" value="1"/>
</dbReference>
<keyword evidence="2 5" id="KW-0812">Transmembrane</keyword>
<feature type="transmembrane region" description="Helical" evidence="5">
    <location>
        <begin position="40"/>
        <end position="69"/>
    </location>
</feature>
<evidence type="ECO:0000256" key="3">
    <source>
        <dbReference type="ARBA" id="ARBA00022989"/>
    </source>
</evidence>
<comment type="caution">
    <text evidence="7">The sequence shown here is derived from an EMBL/GenBank/DDBJ whole genome shotgun (WGS) entry which is preliminary data.</text>
</comment>
<feature type="domain" description="NfeD-like C-terminal" evidence="6">
    <location>
        <begin position="93"/>
        <end position="148"/>
    </location>
</feature>
<dbReference type="Pfam" id="PF01957">
    <property type="entry name" value="NfeD"/>
    <property type="match status" value="1"/>
</dbReference>
<dbReference type="Gene3D" id="2.40.50.140">
    <property type="entry name" value="Nucleic acid-binding proteins"/>
    <property type="match status" value="1"/>
</dbReference>
<keyword evidence="4 5" id="KW-0472">Membrane</keyword>
<reference evidence="7 8" key="1">
    <citation type="submission" date="2021-02" db="EMBL/GenBank/DDBJ databases">
        <authorList>
            <person name="Park J.-S."/>
        </authorList>
    </citation>
    <scope>NUCLEOTIDE SEQUENCE [LARGE SCALE GENOMIC DNA]</scope>
    <source>
        <strain evidence="7 8">188UL20-2</strain>
    </source>
</reference>
<protein>
    <submittedName>
        <fullName evidence="7">NfeD family protein</fullName>
    </submittedName>
</protein>
<sequence>MITLLEQMNHWHWLAFGLLLLAGELLGTAGYFLWLGLSALLVAAILLVLPIGWEMQWVCFAVFSLVTTWQWWRYQHKKDTQSDAKRSLNQKEKQLIGKTTRLTENVQRGHFRLKLGDSTWRASCDQDLEQGTLVKVTDVDGITLFVTKAE</sequence>
<feature type="transmembrane region" description="Helical" evidence="5">
    <location>
        <begin position="12"/>
        <end position="34"/>
    </location>
</feature>
<evidence type="ECO:0000256" key="5">
    <source>
        <dbReference type="SAM" id="Phobius"/>
    </source>
</evidence>
<evidence type="ECO:0000313" key="7">
    <source>
        <dbReference type="EMBL" id="MBM7036493.1"/>
    </source>
</evidence>
<dbReference type="Proteomes" id="UP000809621">
    <property type="component" value="Unassembled WGS sequence"/>
</dbReference>
<name>A0ABS2HG19_9VIBR</name>
<dbReference type="InterPro" id="IPR012340">
    <property type="entry name" value="NA-bd_OB-fold"/>
</dbReference>
<keyword evidence="8" id="KW-1185">Reference proteome</keyword>
<evidence type="ECO:0000256" key="4">
    <source>
        <dbReference type="ARBA" id="ARBA00023136"/>
    </source>
</evidence>
<keyword evidence="3 5" id="KW-1133">Transmembrane helix</keyword>
<evidence type="ECO:0000256" key="2">
    <source>
        <dbReference type="ARBA" id="ARBA00022692"/>
    </source>
</evidence>
<gene>
    <name evidence="7" type="ORF">JQC93_08735</name>
</gene>
<organism evidence="7 8">
    <name type="scientific">Vibrio ulleungensis</name>
    <dbReference type="NCBI Taxonomy" id="2807619"/>
    <lineage>
        <taxon>Bacteria</taxon>
        <taxon>Pseudomonadati</taxon>
        <taxon>Pseudomonadota</taxon>
        <taxon>Gammaproteobacteria</taxon>
        <taxon>Vibrionales</taxon>
        <taxon>Vibrionaceae</taxon>
        <taxon>Vibrio</taxon>
    </lineage>
</organism>
<dbReference type="RefSeq" id="WP_205158078.1">
    <property type="nucleotide sequence ID" value="NZ_JAFEUM010000003.1"/>
</dbReference>
<dbReference type="PANTHER" id="PTHR33507">
    <property type="entry name" value="INNER MEMBRANE PROTEIN YBBJ"/>
    <property type="match status" value="1"/>
</dbReference>
<comment type="subcellular location">
    <subcellularLocation>
        <location evidence="1">Membrane</location>
        <topology evidence="1">Multi-pass membrane protein</topology>
    </subcellularLocation>
</comment>
<evidence type="ECO:0000313" key="8">
    <source>
        <dbReference type="Proteomes" id="UP000809621"/>
    </source>
</evidence>
<dbReference type="SUPFAM" id="SSF141322">
    <property type="entry name" value="NfeD domain-like"/>
    <property type="match status" value="1"/>
</dbReference>
<accession>A0ABS2HG19</accession>
<dbReference type="InterPro" id="IPR002810">
    <property type="entry name" value="NfeD-like_C"/>
</dbReference>
<dbReference type="InterPro" id="IPR052165">
    <property type="entry name" value="Membrane_assoc_protease"/>
</dbReference>
<proteinExistence type="predicted"/>